<proteinExistence type="predicted"/>
<dbReference type="InterPro" id="IPR001647">
    <property type="entry name" value="HTH_TetR"/>
</dbReference>
<dbReference type="AlphaFoldDB" id="A0A8J3A0D0"/>
<reference evidence="7" key="1">
    <citation type="journal article" date="2014" name="Int. J. Syst. Evol. Microbiol.">
        <title>Complete genome sequence of Corynebacterium casei LMG S-19264T (=DSM 44701T), isolated from a smear-ripened cheese.</title>
        <authorList>
            <consortium name="US DOE Joint Genome Institute (JGI-PGF)"/>
            <person name="Walter F."/>
            <person name="Albersmeier A."/>
            <person name="Kalinowski J."/>
            <person name="Ruckert C."/>
        </authorList>
    </citation>
    <scope>NUCLEOTIDE SEQUENCE</scope>
    <source>
        <strain evidence="7">CGMCC 1.12777</strain>
    </source>
</reference>
<keyword evidence="4" id="KW-0804">Transcription</keyword>
<accession>A0A8J3A0D0</accession>
<feature type="DNA-binding region" description="H-T-H motif" evidence="5">
    <location>
        <begin position="25"/>
        <end position="44"/>
    </location>
</feature>
<dbReference type="GO" id="GO:0046677">
    <property type="term" value="P:response to antibiotic"/>
    <property type="evidence" value="ECO:0007669"/>
    <property type="project" value="InterPro"/>
</dbReference>
<dbReference type="EMBL" id="BMFV01000043">
    <property type="protein sequence ID" value="GGH87818.1"/>
    <property type="molecule type" value="Genomic_DNA"/>
</dbReference>
<keyword evidence="3 5" id="KW-0238">DNA-binding</keyword>
<dbReference type="GO" id="GO:0045892">
    <property type="term" value="P:negative regulation of DNA-templated transcription"/>
    <property type="evidence" value="ECO:0007669"/>
    <property type="project" value="InterPro"/>
</dbReference>
<dbReference type="PRINTS" id="PR00455">
    <property type="entry name" value="HTHTETR"/>
</dbReference>
<dbReference type="PROSITE" id="PS50977">
    <property type="entry name" value="HTH_TETR_2"/>
    <property type="match status" value="1"/>
</dbReference>
<keyword evidence="2" id="KW-0805">Transcription regulation</keyword>
<dbReference type="Gene3D" id="1.10.357.10">
    <property type="entry name" value="Tetracycline Repressor, domain 2"/>
    <property type="match status" value="1"/>
</dbReference>
<evidence type="ECO:0000256" key="3">
    <source>
        <dbReference type="ARBA" id="ARBA00023125"/>
    </source>
</evidence>
<gene>
    <name evidence="7" type="ORF">GCM10007096_38710</name>
</gene>
<reference evidence="7" key="2">
    <citation type="submission" date="2020-09" db="EMBL/GenBank/DDBJ databases">
        <authorList>
            <person name="Sun Q."/>
            <person name="Zhou Y."/>
        </authorList>
    </citation>
    <scope>NUCLEOTIDE SEQUENCE</scope>
    <source>
        <strain evidence="7">CGMCC 1.12777</strain>
    </source>
</reference>
<dbReference type="InterPro" id="IPR004111">
    <property type="entry name" value="Repressor_TetR_C"/>
</dbReference>
<comment type="caution">
    <text evidence="7">The sequence shown here is derived from an EMBL/GenBank/DDBJ whole genome shotgun (WGS) entry which is preliminary data.</text>
</comment>
<dbReference type="PROSITE" id="PS01081">
    <property type="entry name" value="HTH_TETR_1"/>
    <property type="match status" value="1"/>
</dbReference>
<dbReference type="PRINTS" id="PR00400">
    <property type="entry name" value="TETREPRESSOR"/>
</dbReference>
<protein>
    <submittedName>
        <fullName evidence="7">TetR family transcriptional regulator</fullName>
    </submittedName>
</protein>
<dbReference type="InterPro" id="IPR023772">
    <property type="entry name" value="DNA-bd_HTH_TetR-type_CS"/>
</dbReference>
<organism evidence="7 8">
    <name type="scientific">Pullulanibacillus pueri</name>
    <dbReference type="NCBI Taxonomy" id="1437324"/>
    <lineage>
        <taxon>Bacteria</taxon>
        <taxon>Bacillati</taxon>
        <taxon>Bacillota</taxon>
        <taxon>Bacilli</taxon>
        <taxon>Bacillales</taxon>
        <taxon>Sporolactobacillaceae</taxon>
        <taxon>Pullulanibacillus</taxon>
    </lineage>
</organism>
<dbReference type="SUPFAM" id="SSF48498">
    <property type="entry name" value="Tetracyclin repressor-like, C-terminal domain"/>
    <property type="match status" value="1"/>
</dbReference>
<dbReference type="Pfam" id="PF02909">
    <property type="entry name" value="TetR_C_1"/>
    <property type="match status" value="1"/>
</dbReference>
<sequence length="202" mass="23210">MALKKELIIEEALVLLNQSGIEGVTLRKLAKRLDVQAPALYWHFKNKEVLIHEMAEAILKKEFAEWQPKKQEESWQAYVISLFVRLRKALLAYTDGGRVVAGAHLSLTMADVTEEAIKSLLNTKRTLYTARLQVLTATHYTFGRVIEEQAHLTQEDMQGFHMESFEKEHPYLIQGIKEYFSTGRTVDDLFNDGLNIIFANEL</sequence>
<dbReference type="Pfam" id="PF00440">
    <property type="entry name" value="TetR_N"/>
    <property type="match status" value="1"/>
</dbReference>
<evidence type="ECO:0000256" key="4">
    <source>
        <dbReference type="ARBA" id="ARBA00023163"/>
    </source>
</evidence>
<evidence type="ECO:0000256" key="2">
    <source>
        <dbReference type="ARBA" id="ARBA00023015"/>
    </source>
</evidence>
<keyword evidence="1" id="KW-0678">Repressor</keyword>
<name>A0A8J3A0D0_9BACL</name>
<dbReference type="InterPro" id="IPR036271">
    <property type="entry name" value="Tet_transcr_reg_TetR-rel_C_sf"/>
</dbReference>
<dbReference type="GO" id="GO:0000976">
    <property type="term" value="F:transcription cis-regulatory region binding"/>
    <property type="evidence" value="ECO:0007669"/>
    <property type="project" value="TreeGrafter"/>
</dbReference>
<dbReference type="InterPro" id="IPR050109">
    <property type="entry name" value="HTH-type_TetR-like_transc_reg"/>
</dbReference>
<evidence type="ECO:0000256" key="1">
    <source>
        <dbReference type="ARBA" id="ARBA00022491"/>
    </source>
</evidence>
<keyword evidence="8" id="KW-1185">Reference proteome</keyword>
<dbReference type="PANTHER" id="PTHR30055:SF151">
    <property type="entry name" value="TRANSCRIPTIONAL REGULATORY PROTEIN"/>
    <property type="match status" value="1"/>
</dbReference>
<dbReference type="PANTHER" id="PTHR30055">
    <property type="entry name" value="HTH-TYPE TRANSCRIPTIONAL REGULATOR RUTR"/>
    <property type="match status" value="1"/>
</dbReference>
<dbReference type="Gene3D" id="1.10.10.60">
    <property type="entry name" value="Homeodomain-like"/>
    <property type="match status" value="1"/>
</dbReference>
<dbReference type="RefSeq" id="WP_188499026.1">
    <property type="nucleotide sequence ID" value="NZ_BMFV01000043.1"/>
</dbReference>
<dbReference type="GO" id="GO:0003700">
    <property type="term" value="F:DNA-binding transcription factor activity"/>
    <property type="evidence" value="ECO:0007669"/>
    <property type="project" value="TreeGrafter"/>
</dbReference>
<dbReference type="Proteomes" id="UP000656813">
    <property type="component" value="Unassembled WGS sequence"/>
</dbReference>
<dbReference type="InterPro" id="IPR003012">
    <property type="entry name" value="Tet_transcr_reg_TetR"/>
</dbReference>
<evidence type="ECO:0000313" key="7">
    <source>
        <dbReference type="EMBL" id="GGH87818.1"/>
    </source>
</evidence>
<evidence type="ECO:0000259" key="6">
    <source>
        <dbReference type="PROSITE" id="PS50977"/>
    </source>
</evidence>
<dbReference type="SUPFAM" id="SSF46689">
    <property type="entry name" value="Homeodomain-like"/>
    <property type="match status" value="1"/>
</dbReference>
<evidence type="ECO:0000313" key="8">
    <source>
        <dbReference type="Proteomes" id="UP000656813"/>
    </source>
</evidence>
<evidence type="ECO:0000256" key="5">
    <source>
        <dbReference type="PROSITE-ProRule" id="PRU00335"/>
    </source>
</evidence>
<dbReference type="InterPro" id="IPR009057">
    <property type="entry name" value="Homeodomain-like_sf"/>
</dbReference>
<feature type="domain" description="HTH tetR-type" evidence="6">
    <location>
        <begin position="2"/>
        <end position="62"/>
    </location>
</feature>